<evidence type="ECO:0000259" key="1">
    <source>
        <dbReference type="PROSITE" id="PS50255"/>
    </source>
</evidence>
<dbReference type="Gene3D" id="3.10.120.10">
    <property type="entry name" value="Cytochrome b5-like heme/steroid binding domain"/>
    <property type="match status" value="1"/>
</dbReference>
<name>A0A368FSC9_ANCCA</name>
<dbReference type="AlphaFoldDB" id="A0A368FSC9"/>
<dbReference type="Pfam" id="PF00173">
    <property type="entry name" value="Cyt-b5"/>
    <property type="match status" value="1"/>
</dbReference>
<accession>A0A368FSC9</accession>
<dbReference type="PROSITE" id="PS50255">
    <property type="entry name" value="CYTOCHROME_B5_2"/>
    <property type="match status" value="1"/>
</dbReference>
<keyword evidence="3" id="KW-1185">Reference proteome</keyword>
<evidence type="ECO:0000313" key="3">
    <source>
        <dbReference type="Proteomes" id="UP000252519"/>
    </source>
</evidence>
<reference evidence="2 3" key="1">
    <citation type="submission" date="2014-10" db="EMBL/GenBank/DDBJ databases">
        <title>Draft genome of the hookworm Ancylostoma caninum.</title>
        <authorList>
            <person name="Mitreva M."/>
        </authorList>
    </citation>
    <scope>NUCLEOTIDE SEQUENCE [LARGE SCALE GENOMIC DNA]</scope>
    <source>
        <strain evidence="2 3">Baltimore</strain>
    </source>
</reference>
<dbReference type="InterPro" id="IPR001199">
    <property type="entry name" value="Cyt_B5-like_heme/steroid-bd"/>
</dbReference>
<organism evidence="2 3">
    <name type="scientific">Ancylostoma caninum</name>
    <name type="common">Dog hookworm</name>
    <dbReference type="NCBI Taxonomy" id="29170"/>
    <lineage>
        <taxon>Eukaryota</taxon>
        <taxon>Metazoa</taxon>
        <taxon>Ecdysozoa</taxon>
        <taxon>Nematoda</taxon>
        <taxon>Chromadorea</taxon>
        <taxon>Rhabditida</taxon>
        <taxon>Rhabditina</taxon>
        <taxon>Rhabditomorpha</taxon>
        <taxon>Strongyloidea</taxon>
        <taxon>Ancylostomatidae</taxon>
        <taxon>Ancylostomatinae</taxon>
        <taxon>Ancylostoma</taxon>
    </lineage>
</organism>
<dbReference type="InterPro" id="IPR036400">
    <property type="entry name" value="Cyt_B5-like_heme/steroid_sf"/>
</dbReference>
<gene>
    <name evidence="2" type="ORF">ANCCAN_19072</name>
</gene>
<comment type="caution">
    <text evidence="2">The sequence shown here is derived from an EMBL/GenBank/DDBJ whole genome shotgun (WGS) entry which is preliminary data.</text>
</comment>
<dbReference type="SUPFAM" id="SSF55856">
    <property type="entry name" value="Cytochrome b5-like heme/steroid binding domain"/>
    <property type="match status" value="1"/>
</dbReference>
<dbReference type="OrthoDB" id="260519at2759"/>
<protein>
    <submittedName>
        <fullName evidence="2">Cytochrome b5 domain protein</fullName>
    </submittedName>
</protein>
<dbReference type="Proteomes" id="UP000252519">
    <property type="component" value="Unassembled WGS sequence"/>
</dbReference>
<dbReference type="EMBL" id="JOJR01000704">
    <property type="protein sequence ID" value="RCN35076.1"/>
    <property type="molecule type" value="Genomic_DNA"/>
</dbReference>
<feature type="domain" description="Cytochrome b5 heme-binding" evidence="1">
    <location>
        <begin position="9"/>
        <end position="43"/>
    </location>
</feature>
<proteinExistence type="predicted"/>
<sequence>MLFSTGAMAPTLTRKEVSQHNTNKSAWFVVGNKVYDVTKFLDEISYREIRSNSMFVRGSLSRKKKMDNNCLCKNL</sequence>
<evidence type="ECO:0000313" key="2">
    <source>
        <dbReference type="EMBL" id="RCN35076.1"/>
    </source>
</evidence>
<dbReference type="STRING" id="29170.A0A368FSC9"/>